<evidence type="ECO:0000256" key="2">
    <source>
        <dbReference type="SAM" id="MobiDB-lite"/>
    </source>
</evidence>
<feature type="compositionally biased region" description="Basic and acidic residues" evidence="2">
    <location>
        <begin position="459"/>
        <end position="468"/>
    </location>
</feature>
<feature type="compositionally biased region" description="Basic residues" evidence="2">
    <location>
        <begin position="343"/>
        <end position="360"/>
    </location>
</feature>
<evidence type="ECO:0000256" key="1">
    <source>
        <dbReference type="ARBA" id="ARBA00005655"/>
    </source>
</evidence>
<dbReference type="Pfam" id="PF03194">
    <property type="entry name" value="LUC7"/>
    <property type="match status" value="1"/>
</dbReference>
<dbReference type="WBParaSite" id="maker-uti_cns_0046059-snap-gene-0.31-mRNA-1">
    <property type="protein sequence ID" value="maker-uti_cns_0046059-snap-gene-0.31-mRNA-1"/>
    <property type="gene ID" value="maker-uti_cns_0046059-snap-gene-0.31"/>
</dbReference>
<feature type="compositionally biased region" description="Basic and acidic residues" evidence="2">
    <location>
        <begin position="303"/>
        <end position="342"/>
    </location>
</feature>
<organism evidence="3 4">
    <name type="scientific">Macrostomum lignano</name>
    <dbReference type="NCBI Taxonomy" id="282301"/>
    <lineage>
        <taxon>Eukaryota</taxon>
        <taxon>Metazoa</taxon>
        <taxon>Spiralia</taxon>
        <taxon>Lophotrochozoa</taxon>
        <taxon>Platyhelminthes</taxon>
        <taxon>Rhabditophora</taxon>
        <taxon>Macrostomorpha</taxon>
        <taxon>Macrostomida</taxon>
        <taxon>Macrostomidae</taxon>
        <taxon>Macrostomum</taxon>
    </lineage>
</organism>
<feature type="compositionally biased region" description="Gly residues" evidence="2">
    <location>
        <begin position="250"/>
        <end position="267"/>
    </location>
</feature>
<evidence type="ECO:0000313" key="4">
    <source>
        <dbReference type="WBParaSite" id="maker-uti_cns_0046059-snap-gene-0.31-mRNA-1"/>
    </source>
</evidence>
<evidence type="ECO:0000313" key="3">
    <source>
        <dbReference type="Proteomes" id="UP000095280"/>
    </source>
</evidence>
<reference evidence="4" key="1">
    <citation type="submission" date="2016-11" db="UniProtKB">
        <authorList>
            <consortium name="WormBaseParasite"/>
        </authorList>
    </citation>
    <scope>IDENTIFICATION</scope>
</reference>
<dbReference type="InterPro" id="IPR004882">
    <property type="entry name" value="Luc7-rel"/>
</dbReference>
<protein>
    <submittedName>
        <fullName evidence="4">RNA-binding protein Luc7-like 2</fullName>
    </submittedName>
</protein>
<feature type="compositionally biased region" description="Basic residues" evidence="2">
    <location>
        <begin position="271"/>
        <end position="302"/>
    </location>
</feature>
<dbReference type="PANTHER" id="PTHR12375">
    <property type="entry name" value="RNA-BINDING PROTEIN LUC7-RELATED"/>
    <property type="match status" value="1"/>
</dbReference>
<dbReference type="GO" id="GO:0006376">
    <property type="term" value="P:mRNA splice site recognition"/>
    <property type="evidence" value="ECO:0007669"/>
    <property type="project" value="InterPro"/>
</dbReference>
<sequence>MSATEQMRAMLDELMGTNRDGEKPKLRFDDPSVCKCFLLGCCPHEILQGTRMDIGDCPNVHDVALKADYTQARDRRRYNFEYDALNHLENFIGECDRRTEQAKKRLRDTQEDLSEDASEKAELISKLGEEIGTKLANAEKLGAEGKVDESLKLMKEVDELSRKKGDVEKEFRDCMPNNTYQQQKLRVCEICSAFLGIHDNDRRLADHFGGKLHLGFIEIREHLSELRATVKAMREERSRSRRGSSSRHSFGGGGGNDDYRQGGGGGEGRSRSRSRSSRRRHRSRSKSSSRASRKRHHHHRGSDRHSRRDSRSRSISRDDKDRERGRDRDRERNRDRDRDHRSSASKKSRRRSRSRSRSKSRGKDGNRDADKNRKERRRKRDGSDNAAAPKAATADDAKKPKQELELAAAPTADATLSKPTEVKESPKRETDKQDVANGGGSVAADKDVAADEASSEPDSAVKTEEAVQEKSPAATPATDDN</sequence>
<dbReference type="AlphaFoldDB" id="A0A1I8J714"/>
<dbReference type="GO" id="GO:0005685">
    <property type="term" value="C:U1 snRNP"/>
    <property type="evidence" value="ECO:0007669"/>
    <property type="project" value="InterPro"/>
</dbReference>
<comment type="similarity">
    <text evidence="1">Belongs to the Luc7 family.</text>
</comment>
<feature type="compositionally biased region" description="Basic and acidic residues" evidence="2">
    <location>
        <begin position="393"/>
        <end position="404"/>
    </location>
</feature>
<proteinExistence type="inferred from homology"/>
<accession>A0A1I8J714</accession>
<name>A0A1I8J714_9PLAT</name>
<dbReference type="GO" id="GO:0003729">
    <property type="term" value="F:mRNA binding"/>
    <property type="evidence" value="ECO:0007669"/>
    <property type="project" value="InterPro"/>
</dbReference>
<feature type="compositionally biased region" description="Basic and acidic residues" evidence="2">
    <location>
        <begin position="420"/>
        <end position="434"/>
    </location>
</feature>
<feature type="region of interest" description="Disordered" evidence="2">
    <location>
        <begin position="233"/>
        <end position="481"/>
    </location>
</feature>
<dbReference type="Proteomes" id="UP000095280">
    <property type="component" value="Unplaced"/>
</dbReference>
<feature type="compositionally biased region" description="Basic and acidic residues" evidence="2">
    <location>
        <begin position="361"/>
        <end position="373"/>
    </location>
</feature>
<keyword evidence="3" id="KW-1185">Reference proteome</keyword>